<dbReference type="AlphaFoldDB" id="A0A553V2P0"/>
<evidence type="ECO:0000313" key="7">
    <source>
        <dbReference type="Proteomes" id="UP000316092"/>
    </source>
</evidence>
<dbReference type="PANTHER" id="PTHR11851:SF49">
    <property type="entry name" value="MITOCHONDRIAL-PROCESSING PEPTIDASE SUBUNIT ALPHA"/>
    <property type="match status" value="1"/>
</dbReference>
<dbReference type="RefSeq" id="WP_143719982.1">
    <property type="nucleotide sequence ID" value="NZ_VKDB01000004.1"/>
</dbReference>
<dbReference type="InterPro" id="IPR007863">
    <property type="entry name" value="Peptidase_M16_C"/>
</dbReference>
<dbReference type="GO" id="GO:0006508">
    <property type="term" value="P:proteolysis"/>
    <property type="evidence" value="ECO:0007669"/>
    <property type="project" value="InterPro"/>
</dbReference>
<dbReference type="Pfam" id="PF05193">
    <property type="entry name" value="Peptidase_M16_C"/>
    <property type="match status" value="2"/>
</dbReference>
<feature type="domain" description="Peptidase M16 C-terminal" evidence="5">
    <location>
        <begin position="223"/>
        <end position="401"/>
    </location>
</feature>
<dbReference type="InterPro" id="IPR011249">
    <property type="entry name" value="Metalloenz_LuxS/M16"/>
</dbReference>
<feature type="domain" description="Peptidase M16 N-terminal" evidence="4">
    <location>
        <begin position="69"/>
        <end position="213"/>
    </location>
</feature>
<gene>
    <name evidence="6" type="ORF">FNU79_06025</name>
</gene>
<evidence type="ECO:0000259" key="5">
    <source>
        <dbReference type="Pfam" id="PF05193"/>
    </source>
</evidence>
<protein>
    <submittedName>
        <fullName evidence="6">Insulinase family protein</fullName>
    </submittedName>
</protein>
<feature type="chain" id="PRO_5021917227" evidence="3">
    <location>
        <begin position="23"/>
        <end position="933"/>
    </location>
</feature>
<accession>A0A553V2P0</accession>
<comment type="similarity">
    <text evidence="1 2">Belongs to the peptidase M16 family.</text>
</comment>
<dbReference type="GO" id="GO:0004222">
    <property type="term" value="F:metalloendopeptidase activity"/>
    <property type="evidence" value="ECO:0007669"/>
    <property type="project" value="InterPro"/>
</dbReference>
<dbReference type="InterPro" id="IPR011765">
    <property type="entry name" value="Pept_M16_N"/>
</dbReference>
<evidence type="ECO:0000313" key="6">
    <source>
        <dbReference type="EMBL" id="TSA86748.1"/>
    </source>
</evidence>
<sequence>MRFLNLRTLTLSLLLLAPVAQAQSAAPTTPLTAAPTSQTAPLKLPAGVQFVTSVEGISEYRLTNGLKVLLAPTASNALMTLHVTYLVGSVNEGLGEGGMAHLLEHMLFKGTPTNKDIPALLRERGANANADTHAEYTDYHATLNATKANLDFLTGLEADRMVNSLIRPEDLASELKVVINEFDNGENNPGNLLFKATQQAAFEFHPIGRSVIGNRSEVISVPASSLKTFYQKYYQPDNAVVTLTGNFDPQYALERLGATFGKIAKPVRSASTTLTKDYTVEPPQSGERTVSIRRVGASPLLINSYHAPAETHPNNAALSMLAAVLSEQPDGRLYQKLVASKLAVGAGMNVDSYNVPGLTSFVVSLAPDGDVTKARAALQGVLDGIAKDPITDADVTRIKNQVIAYINRLSADPAATAEGIISGLPTGDWRTFFAQRDAFLAVTAADVNRMAQTYLKASNLTAGTFYPTLKPDLVTVPIAPSVAETLKNFKPRAAQAQGENLNTAPAALEARVERLTLPSGVKAAYLKKAVQGNRVLLSLNLDFGNEASESGVRTRDAAGYIDSLLLRGSENLSIQQLRDQLAKLNATLSISGGSTGLNLSVTSPPENLAAAMTLARTVLREPLWPESDFEDLKRGTLSNLESAKTEPNALASVALGRAFMPEGTKRGSRFYGRTFDERIEDQKALTLADVKAAYTKLWGLSSSAQLAVVGPLDKAVVESSVSQLLAGWTSGVPYQRLSSPLVIAKPQTLSIQVADKTGAVLRASQNFALKNTDPDYAPLLIAVQILGGDGLSSRLADRIRQKEGLSYSSGASISVDTDEALGSFDVSATASPKDLGKVETAIREEVARALKDGFTASEVSKVQAAIAQATAANRSDDGNLLGALASQLYYGQTFADSAQLDARIQAVTPASALAAFKKYVDPSKLVVVKAGSF</sequence>
<evidence type="ECO:0000256" key="3">
    <source>
        <dbReference type="SAM" id="SignalP"/>
    </source>
</evidence>
<dbReference type="OrthoDB" id="9811314at2"/>
<dbReference type="Pfam" id="PF00675">
    <property type="entry name" value="Peptidase_M16"/>
    <property type="match status" value="1"/>
</dbReference>
<dbReference type="InterPro" id="IPR001431">
    <property type="entry name" value="Pept_M16_Zn_BS"/>
</dbReference>
<organism evidence="6 7">
    <name type="scientific">Deinococcus detaillensis</name>
    <dbReference type="NCBI Taxonomy" id="2592048"/>
    <lineage>
        <taxon>Bacteria</taxon>
        <taxon>Thermotogati</taxon>
        <taxon>Deinococcota</taxon>
        <taxon>Deinococci</taxon>
        <taxon>Deinococcales</taxon>
        <taxon>Deinococcaceae</taxon>
        <taxon>Deinococcus</taxon>
    </lineage>
</organism>
<dbReference type="SUPFAM" id="SSF63411">
    <property type="entry name" value="LuxS/MPP-like metallohydrolase"/>
    <property type="match status" value="4"/>
</dbReference>
<keyword evidence="3" id="KW-0732">Signal</keyword>
<feature type="domain" description="Peptidase M16 C-terminal" evidence="5">
    <location>
        <begin position="685"/>
        <end position="865"/>
    </location>
</feature>
<keyword evidence="7" id="KW-1185">Reference proteome</keyword>
<reference evidence="6 7" key="1">
    <citation type="submission" date="2019-07" db="EMBL/GenBank/DDBJ databases">
        <title>Deinococcus detaillus sp. nov., isolated from humus soil in Antarctica.</title>
        <authorList>
            <person name="Zhang K."/>
        </authorList>
    </citation>
    <scope>NUCLEOTIDE SEQUENCE [LARGE SCALE GENOMIC DNA]</scope>
    <source>
        <strain evidence="6 7">H1</strain>
    </source>
</reference>
<comment type="caution">
    <text evidence="6">The sequence shown here is derived from an EMBL/GenBank/DDBJ whole genome shotgun (WGS) entry which is preliminary data.</text>
</comment>
<evidence type="ECO:0000259" key="4">
    <source>
        <dbReference type="Pfam" id="PF00675"/>
    </source>
</evidence>
<dbReference type="Proteomes" id="UP000316092">
    <property type="component" value="Unassembled WGS sequence"/>
</dbReference>
<evidence type="ECO:0000256" key="1">
    <source>
        <dbReference type="ARBA" id="ARBA00007261"/>
    </source>
</evidence>
<dbReference type="PANTHER" id="PTHR11851">
    <property type="entry name" value="METALLOPROTEASE"/>
    <property type="match status" value="1"/>
</dbReference>
<dbReference type="EMBL" id="VKDB01000004">
    <property type="protein sequence ID" value="TSA86748.1"/>
    <property type="molecule type" value="Genomic_DNA"/>
</dbReference>
<evidence type="ECO:0000256" key="2">
    <source>
        <dbReference type="RuleBase" id="RU004447"/>
    </source>
</evidence>
<feature type="signal peptide" evidence="3">
    <location>
        <begin position="1"/>
        <end position="22"/>
    </location>
</feature>
<dbReference type="Gene3D" id="3.30.830.10">
    <property type="entry name" value="Metalloenzyme, LuxS/M16 peptidase-like"/>
    <property type="match status" value="4"/>
</dbReference>
<dbReference type="GO" id="GO:0046872">
    <property type="term" value="F:metal ion binding"/>
    <property type="evidence" value="ECO:0007669"/>
    <property type="project" value="InterPro"/>
</dbReference>
<dbReference type="PROSITE" id="PS00143">
    <property type="entry name" value="INSULINASE"/>
    <property type="match status" value="1"/>
</dbReference>
<dbReference type="InterPro" id="IPR050361">
    <property type="entry name" value="MPP/UQCRC_Complex"/>
</dbReference>
<name>A0A553V2P0_9DEIO</name>
<proteinExistence type="inferred from homology"/>